<gene>
    <name evidence="2" type="ordered locus">sce6420</name>
</gene>
<evidence type="ECO:0000313" key="2">
    <source>
        <dbReference type="EMBL" id="CAN96587.1"/>
    </source>
</evidence>
<feature type="compositionally biased region" description="Low complexity" evidence="1">
    <location>
        <begin position="1"/>
        <end position="20"/>
    </location>
</feature>
<feature type="region of interest" description="Disordered" evidence="1">
    <location>
        <begin position="1"/>
        <end position="45"/>
    </location>
</feature>
<evidence type="ECO:0000313" key="3">
    <source>
        <dbReference type="Proteomes" id="UP000002139"/>
    </source>
</evidence>
<evidence type="ECO:0000256" key="1">
    <source>
        <dbReference type="SAM" id="MobiDB-lite"/>
    </source>
</evidence>
<feature type="compositionally biased region" description="Basic and acidic residues" evidence="1">
    <location>
        <begin position="24"/>
        <end position="45"/>
    </location>
</feature>
<reference evidence="2" key="1">
    <citation type="journal article" date="2007" name="Nat. Biotechnol.">
        <title>Complete genome sequence of the myxobacterium Sorangium cellulosum.</title>
        <authorList>
            <person name="Schneiker S."/>
            <person name="Perlova O."/>
            <person name="Kaiser O."/>
            <person name="Gerth K."/>
            <person name="Alici A."/>
            <person name="Altmeyer M.O."/>
            <person name="Bartels D."/>
            <person name="Bekel T."/>
            <person name="Beyer S."/>
            <person name="Bode E."/>
            <person name="Bode H.B."/>
            <person name="Bolten C.J."/>
            <person name="Choudhuri J.V."/>
            <person name="Doss S."/>
            <person name="Elnakady Y.A."/>
            <person name="Frank B."/>
            <person name="Gaigalat L."/>
            <person name="Goesmann A."/>
            <person name="Groeger C."/>
            <person name="Gross F."/>
            <person name="Jelsbak L."/>
            <person name="Jelsbak L."/>
            <person name="Kalinowski J."/>
            <person name="Kegler C."/>
            <person name="Knauber T."/>
            <person name="Konietzny S."/>
            <person name="Kopp M."/>
            <person name="Krause L."/>
            <person name="Krug D."/>
            <person name="Linke B."/>
            <person name="Mahmud T."/>
            <person name="Martinez-Arias R."/>
            <person name="McHardy A.C."/>
            <person name="Merai M."/>
            <person name="Meyer F."/>
            <person name="Mormann S."/>
            <person name="Munoz-Dorado J."/>
            <person name="Perez J."/>
            <person name="Pradella S."/>
            <person name="Rachid S."/>
            <person name="Raddatz G."/>
            <person name="Rosenau F."/>
            <person name="Rueckert C."/>
            <person name="Sasse F."/>
            <person name="Scharfe M."/>
            <person name="Schuster S.C."/>
            <person name="Suen G."/>
            <person name="Treuner-Lange A."/>
            <person name="Velicer G.J."/>
            <person name="Vorholter F.-J."/>
            <person name="Weissman K.J."/>
            <person name="Welch R.D."/>
            <person name="Wenzel S.C."/>
            <person name="Whitworth D.E."/>
            <person name="Wilhelm S."/>
            <person name="Wittmann C."/>
            <person name="Bloecker H."/>
            <person name="Puehler A."/>
            <person name="Mueller R."/>
        </authorList>
    </citation>
    <scope>NUCLEOTIDE SEQUENCE [LARGE SCALE GENOMIC DNA]</scope>
    <source>
        <strain evidence="2">So ce 56</strain>
    </source>
</reference>
<keyword evidence="3" id="KW-1185">Reference proteome</keyword>
<protein>
    <submittedName>
        <fullName evidence="2">Uncharacterized protein</fullName>
    </submittedName>
</protein>
<proteinExistence type="predicted"/>
<dbReference type="EMBL" id="AM746676">
    <property type="protein sequence ID" value="CAN96587.1"/>
    <property type="molecule type" value="Genomic_DNA"/>
</dbReference>
<name>A9GKH8_SORC5</name>
<dbReference type="Proteomes" id="UP000002139">
    <property type="component" value="Chromosome"/>
</dbReference>
<dbReference type="STRING" id="448385.sce6420"/>
<accession>A9GKH8</accession>
<dbReference type="AlphaFoldDB" id="A9GKH8"/>
<dbReference type="HOGENOM" id="CLU_2755761_0_0_7"/>
<organism evidence="2 3">
    <name type="scientific">Sorangium cellulosum (strain So ce56)</name>
    <name type="common">Polyangium cellulosum (strain So ce56)</name>
    <dbReference type="NCBI Taxonomy" id="448385"/>
    <lineage>
        <taxon>Bacteria</taxon>
        <taxon>Pseudomonadati</taxon>
        <taxon>Myxococcota</taxon>
        <taxon>Polyangia</taxon>
        <taxon>Polyangiales</taxon>
        <taxon>Polyangiaceae</taxon>
        <taxon>Sorangium</taxon>
    </lineage>
</organism>
<sequence length="70" mass="7868">MTGSRAAPRARSIRPSIAAATAKRRAESRARCTESRARRARAGERRRGIRVRGGLITLYAERLLEPRRLP</sequence>
<dbReference type="KEGG" id="scl:sce6420"/>